<dbReference type="InterPro" id="IPR007138">
    <property type="entry name" value="ABM_dom"/>
</dbReference>
<dbReference type="SUPFAM" id="SSF54909">
    <property type="entry name" value="Dimeric alpha+beta barrel"/>
    <property type="match status" value="1"/>
</dbReference>
<organism evidence="2 3">
    <name type="scientific">Mycoplasma phocimorsus</name>
    <dbReference type="NCBI Taxonomy" id="3045839"/>
    <lineage>
        <taxon>Bacteria</taxon>
        <taxon>Bacillati</taxon>
        <taxon>Mycoplasmatota</taxon>
        <taxon>Mollicutes</taxon>
        <taxon>Mycoplasmataceae</taxon>
        <taxon>Mycoplasma</taxon>
    </lineage>
</organism>
<feature type="domain" description="ABM" evidence="1">
    <location>
        <begin position="2"/>
        <end position="89"/>
    </location>
</feature>
<dbReference type="Pfam" id="PF03992">
    <property type="entry name" value="ABM"/>
    <property type="match status" value="1"/>
</dbReference>
<gene>
    <name evidence="2" type="ORF">QLQ80_00535</name>
</gene>
<evidence type="ECO:0000313" key="2">
    <source>
        <dbReference type="EMBL" id="MDJ1645577.1"/>
    </source>
</evidence>
<dbReference type="InterPro" id="IPR011008">
    <property type="entry name" value="Dimeric_a/b-barrel"/>
</dbReference>
<dbReference type="AlphaFoldDB" id="A0AAJ1PSU7"/>
<dbReference type="Proteomes" id="UP001224428">
    <property type="component" value="Unassembled WGS sequence"/>
</dbReference>
<sequence length="94" mass="11449">MNFLLVKYKIKHDKIEKFMKFANAYIEETRKELLNLSLEYGKIKDKDEFFFNYRWADKNSYFEHKKTAHFKKFATEIADCLNGNFVPYLLNSIY</sequence>
<accession>A0AAJ1PSU7</accession>
<dbReference type="RefSeq" id="WP_283823375.1">
    <property type="nucleotide sequence ID" value="NZ_JASDAY010000001.1"/>
</dbReference>
<comment type="caution">
    <text evidence="2">The sequence shown here is derived from an EMBL/GenBank/DDBJ whole genome shotgun (WGS) entry which is preliminary data.</text>
</comment>
<dbReference type="PROSITE" id="PS51725">
    <property type="entry name" value="ABM"/>
    <property type="match status" value="1"/>
</dbReference>
<keyword evidence="2" id="KW-0503">Monooxygenase</keyword>
<name>A0AAJ1PSU7_9MOLU</name>
<evidence type="ECO:0000313" key="3">
    <source>
        <dbReference type="Proteomes" id="UP001224428"/>
    </source>
</evidence>
<keyword evidence="3" id="KW-1185">Reference proteome</keyword>
<dbReference type="GO" id="GO:0004497">
    <property type="term" value="F:monooxygenase activity"/>
    <property type="evidence" value="ECO:0007669"/>
    <property type="project" value="UniProtKB-KW"/>
</dbReference>
<keyword evidence="2" id="KW-0560">Oxidoreductase</keyword>
<proteinExistence type="predicted"/>
<reference evidence="2" key="1">
    <citation type="submission" date="2023-05" db="EMBL/GenBank/DDBJ databases">
        <title>Mycoplasma phocimorsus sp. nov., isolated from Scandinavian patients with seal finger or septic arthritis after contact with seals.</title>
        <authorList>
            <person name="Skafte-Holm A."/>
            <person name="Pedersen T.R."/>
            <person name="Froelund M."/>
            <person name="Stegger M."/>
            <person name="Qvortrup K."/>
            <person name="Michaels D.L."/>
            <person name="Brown D.R."/>
            <person name="Jensen J.S."/>
        </authorList>
    </citation>
    <scope>NUCLEOTIDE SEQUENCE</scope>
    <source>
        <strain evidence="2">M5725</strain>
    </source>
</reference>
<evidence type="ECO:0000259" key="1">
    <source>
        <dbReference type="PROSITE" id="PS51725"/>
    </source>
</evidence>
<dbReference type="Gene3D" id="3.30.70.100">
    <property type="match status" value="1"/>
</dbReference>
<protein>
    <submittedName>
        <fullName evidence="2">Antibiotic biosynthesis monooxygenase</fullName>
    </submittedName>
</protein>
<dbReference type="EMBL" id="JASDDP010000008">
    <property type="protein sequence ID" value="MDJ1645577.1"/>
    <property type="molecule type" value="Genomic_DNA"/>
</dbReference>